<accession>A0ABX8RU23</accession>
<keyword evidence="1" id="KW-1133">Transmembrane helix</keyword>
<keyword evidence="1" id="KW-0472">Membrane</keyword>
<organism evidence="2 3">
    <name type="scientific">Nocardia iowensis</name>
    <dbReference type="NCBI Taxonomy" id="204891"/>
    <lineage>
        <taxon>Bacteria</taxon>
        <taxon>Bacillati</taxon>
        <taxon>Actinomycetota</taxon>
        <taxon>Actinomycetes</taxon>
        <taxon>Mycobacteriales</taxon>
        <taxon>Nocardiaceae</taxon>
        <taxon>Nocardia</taxon>
    </lineage>
</organism>
<dbReference type="RefSeq" id="WP_218474937.1">
    <property type="nucleotide sequence ID" value="NZ_BAABJN010000001.1"/>
</dbReference>
<feature type="transmembrane region" description="Helical" evidence="1">
    <location>
        <begin position="107"/>
        <end position="126"/>
    </location>
</feature>
<proteinExistence type="predicted"/>
<keyword evidence="3" id="KW-1185">Reference proteome</keyword>
<evidence type="ECO:0000313" key="2">
    <source>
        <dbReference type="EMBL" id="QXN93143.1"/>
    </source>
</evidence>
<dbReference type="EMBL" id="CP078145">
    <property type="protein sequence ID" value="QXN93143.1"/>
    <property type="molecule type" value="Genomic_DNA"/>
</dbReference>
<gene>
    <name evidence="2" type="ORF">KV110_08575</name>
</gene>
<sequence>MKSRQKPFLRAVDPSAEVFLKPQSKPGRVADLVGAVFLFAGAFVFGMYLAFMIVLFASKDCTGRCGTYLYAGIGLMTYATYIVELVVLVLMVWSWRRRRVVSVWPKWSFLVLAVVAVVSWLIVIFGPHFPGPGGFLPAVPSYLPSLG</sequence>
<name>A0ABX8RU23_NOCIO</name>
<protein>
    <submittedName>
        <fullName evidence="2">Uncharacterized protein</fullName>
    </submittedName>
</protein>
<feature type="transmembrane region" description="Helical" evidence="1">
    <location>
        <begin position="29"/>
        <end position="56"/>
    </location>
</feature>
<keyword evidence="1" id="KW-0812">Transmembrane</keyword>
<evidence type="ECO:0000313" key="3">
    <source>
        <dbReference type="Proteomes" id="UP000694257"/>
    </source>
</evidence>
<feature type="transmembrane region" description="Helical" evidence="1">
    <location>
        <begin position="68"/>
        <end position="95"/>
    </location>
</feature>
<reference evidence="2 3" key="1">
    <citation type="submission" date="2021-07" db="EMBL/GenBank/DDBJ databases">
        <title>Whole Genome Sequence of Nocardia Iowensis.</title>
        <authorList>
            <person name="Lamm A."/>
            <person name="Collins-Fairclough A.M."/>
            <person name="Bunk B."/>
            <person name="Sproer C."/>
        </authorList>
    </citation>
    <scope>NUCLEOTIDE SEQUENCE [LARGE SCALE GENOMIC DNA]</scope>
    <source>
        <strain evidence="2 3">NRRL 5646</strain>
    </source>
</reference>
<dbReference type="Proteomes" id="UP000694257">
    <property type="component" value="Chromosome"/>
</dbReference>
<evidence type="ECO:0000256" key="1">
    <source>
        <dbReference type="SAM" id="Phobius"/>
    </source>
</evidence>